<dbReference type="STRING" id="8496.A0A151M9J5"/>
<keyword evidence="2" id="KW-0175">Coiled coil</keyword>
<evidence type="ECO:0000256" key="1">
    <source>
        <dbReference type="ARBA" id="ARBA00008666"/>
    </source>
</evidence>
<protein>
    <submittedName>
        <fullName evidence="3">Protein FAM227B isoform B</fullName>
    </submittedName>
</protein>
<gene>
    <name evidence="3" type="primary">FAM227BL</name>
    <name evidence="3" type="ORF">Y1Q_0001452</name>
</gene>
<accession>A0A151M9J5</accession>
<sequence length="333" mass="39085">MQKPPVTFEEFLQSQNLDDWPRVPFLDDDCSLVDKLQKDYSFSAISKCLYENVPLSIKPISDLEKRINECTMELKEHAEKILSLEHRQMEMDSHLISLQQTITTQCIDPERMSTQSDKLRKSKVAKYIPEKSSNKNVENCHYPGFKVKQLSELPRHLDAADLWDLVIKAQNFKKAVFKVWRKLFLSEASIAVFQDSFWWWFLQQFKTNQEDQDHLFDRIADSFVGLFLCVPRNTKDAFFQVYPDCLSQVIYVAFCEAFPESTTYFGDEFKDELVDLIFQWVSGLKPQKFVWKKWNLDCLKKTTVNGNEKDTITRSTVKESIKSKPVVQGCKYF</sequence>
<dbReference type="EMBL" id="AKHW03006295">
    <property type="protein sequence ID" value="KYO21169.1"/>
    <property type="molecule type" value="Genomic_DNA"/>
</dbReference>
<keyword evidence="4" id="KW-1185">Reference proteome</keyword>
<proteinExistence type="inferred from homology"/>
<dbReference type="AlphaFoldDB" id="A0A151M9J5"/>
<dbReference type="PANTHER" id="PTHR33560:SF2">
    <property type="entry name" value="PROTEIN FAM227B"/>
    <property type="match status" value="1"/>
</dbReference>
<comment type="similarity">
    <text evidence="1">Belongs to the FAM227 family.</text>
</comment>
<dbReference type="eggNOG" id="ENOG502RXR1">
    <property type="taxonomic scope" value="Eukaryota"/>
</dbReference>
<dbReference type="PANTHER" id="PTHR33560">
    <property type="entry name" value="PROTEIN FAM227B"/>
    <property type="match status" value="1"/>
</dbReference>
<name>A0A151M9J5_ALLMI</name>
<organism evidence="3 4">
    <name type="scientific">Alligator mississippiensis</name>
    <name type="common">American alligator</name>
    <dbReference type="NCBI Taxonomy" id="8496"/>
    <lineage>
        <taxon>Eukaryota</taxon>
        <taxon>Metazoa</taxon>
        <taxon>Chordata</taxon>
        <taxon>Craniata</taxon>
        <taxon>Vertebrata</taxon>
        <taxon>Euteleostomi</taxon>
        <taxon>Archelosauria</taxon>
        <taxon>Archosauria</taxon>
        <taxon>Crocodylia</taxon>
        <taxon>Alligatoridae</taxon>
        <taxon>Alligatorinae</taxon>
        <taxon>Alligator</taxon>
    </lineage>
</organism>
<evidence type="ECO:0000313" key="3">
    <source>
        <dbReference type="EMBL" id="KYO21169.1"/>
    </source>
</evidence>
<dbReference type="Proteomes" id="UP000050525">
    <property type="component" value="Unassembled WGS sequence"/>
</dbReference>
<feature type="coiled-coil region" evidence="2">
    <location>
        <begin position="60"/>
        <end position="87"/>
    </location>
</feature>
<dbReference type="Pfam" id="PF14922">
    <property type="entry name" value="FWWh"/>
    <property type="match status" value="1"/>
</dbReference>
<evidence type="ECO:0000313" key="4">
    <source>
        <dbReference type="Proteomes" id="UP000050525"/>
    </source>
</evidence>
<evidence type="ECO:0000256" key="2">
    <source>
        <dbReference type="SAM" id="Coils"/>
    </source>
</evidence>
<dbReference type="InterPro" id="IPR029417">
    <property type="entry name" value="FAM227"/>
</dbReference>
<reference evidence="3 4" key="1">
    <citation type="journal article" date="2012" name="Genome Biol.">
        <title>Sequencing three crocodilian genomes to illuminate the evolution of archosaurs and amniotes.</title>
        <authorList>
            <person name="St John J.A."/>
            <person name="Braun E.L."/>
            <person name="Isberg S.R."/>
            <person name="Miles L.G."/>
            <person name="Chong A.Y."/>
            <person name="Gongora J."/>
            <person name="Dalzell P."/>
            <person name="Moran C."/>
            <person name="Bed'hom B."/>
            <person name="Abzhanov A."/>
            <person name="Burgess S.C."/>
            <person name="Cooksey A.M."/>
            <person name="Castoe T.A."/>
            <person name="Crawford N.G."/>
            <person name="Densmore L.D."/>
            <person name="Drew J.C."/>
            <person name="Edwards S.V."/>
            <person name="Faircloth B.C."/>
            <person name="Fujita M.K."/>
            <person name="Greenwold M.J."/>
            <person name="Hoffmann F.G."/>
            <person name="Howard J.M."/>
            <person name="Iguchi T."/>
            <person name="Janes D.E."/>
            <person name="Khan S.Y."/>
            <person name="Kohno S."/>
            <person name="de Koning A.J."/>
            <person name="Lance S.L."/>
            <person name="McCarthy F.M."/>
            <person name="McCormack J.E."/>
            <person name="Merchant M.E."/>
            <person name="Peterson D.G."/>
            <person name="Pollock D.D."/>
            <person name="Pourmand N."/>
            <person name="Raney B.J."/>
            <person name="Roessler K.A."/>
            <person name="Sanford J.R."/>
            <person name="Sawyer R.H."/>
            <person name="Schmidt C.J."/>
            <person name="Triplett E.W."/>
            <person name="Tuberville T.D."/>
            <person name="Venegas-Anaya M."/>
            <person name="Howard J.T."/>
            <person name="Jarvis E.D."/>
            <person name="Guillette L.J.Jr."/>
            <person name="Glenn T.C."/>
            <person name="Green R.E."/>
            <person name="Ray D.A."/>
        </authorList>
    </citation>
    <scope>NUCLEOTIDE SEQUENCE [LARGE SCALE GENOMIC DNA]</scope>
    <source>
        <strain evidence="3">KSC_2009_1</strain>
    </source>
</reference>
<comment type="caution">
    <text evidence="3">The sequence shown here is derived from an EMBL/GenBank/DDBJ whole genome shotgun (WGS) entry which is preliminary data.</text>
</comment>